<evidence type="ECO:0000259" key="3">
    <source>
        <dbReference type="Pfam" id="PF16344"/>
    </source>
</evidence>
<feature type="domain" description="Protein FecR C-terminal" evidence="3">
    <location>
        <begin position="283"/>
        <end position="350"/>
    </location>
</feature>
<dbReference type="PANTHER" id="PTHR30273:SF2">
    <property type="entry name" value="PROTEIN FECR"/>
    <property type="match status" value="1"/>
</dbReference>
<keyword evidence="1" id="KW-1133">Transmembrane helix</keyword>
<evidence type="ECO:0000259" key="2">
    <source>
        <dbReference type="Pfam" id="PF04773"/>
    </source>
</evidence>
<organism evidence="4 5">
    <name type="scientific">Compostibacter hankyongensis</name>
    <dbReference type="NCBI Taxonomy" id="1007089"/>
    <lineage>
        <taxon>Bacteria</taxon>
        <taxon>Pseudomonadati</taxon>
        <taxon>Bacteroidota</taxon>
        <taxon>Chitinophagia</taxon>
        <taxon>Chitinophagales</taxon>
        <taxon>Chitinophagaceae</taxon>
        <taxon>Compostibacter</taxon>
    </lineage>
</organism>
<feature type="domain" description="FecR protein" evidence="2">
    <location>
        <begin position="121"/>
        <end position="216"/>
    </location>
</feature>
<protein>
    <recommendedName>
        <fullName evidence="6">FecR family protein</fullName>
    </recommendedName>
</protein>
<dbReference type="Pfam" id="PF16344">
    <property type="entry name" value="FecR_C"/>
    <property type="match status" value="1"/>
</dbReference>
<dbReference type="InterPro" id="IPR032508">
    <property type="entry name" value="FecR_C"/>
</dbReference>
<reference evidence="5" key="1">
    <citation type="journal article" date="2019" name="Int. J. Syst. Evol. Microbiol.">
        <title>The Global Catalogue of Microorganisms (GCM) 10K type strain sequencing project: providing services to taxonomists for standard genome sequencing and annotation.</title>
        <authorList>
            <consortium name="The Broad Institute Genomics Platform"/>
            <consortium name="The Broad Institute Genome Sequencing Center for Infectious Disease"/>
            <person name="Wu L."/>
            <person name="Ma J."/>
        </authorList>
    </citation>
    <scope>NUCLEOTIDE SEQUENCE [LARGE SCALE GENOMIC DNA]</scope>
    <source>
        <strain evidence="5">JCM 17664</strain>
    </source>
</reference>
<dbReference type="InterPro" id="IPR012373">
    <property type="entry name" value="Ferrdict_sens_TM"/>
</dbReference>
<keyword evidence="1" id="KW-0472">Membrane</keyword>
<keyword evidence="5" id="KW-1185">Reference proteome</keyword>
<evidence type="ECO:0000313" key="4">
    <source>
        <dbReference type="EMBL" id="GAA4306735.1"/>
    </source>
</evidence>
<name>A0ABP8FLP0_9BACT</name>
<comment type="caution">
    <text evidence="4">The sequence shown here is derived from an EMBL/GenBank/DDBJ whole genome shotgun (WGS) entry which is preliminary data.</text>
</comment>
<dbReference type="Gene3D" id="2.60.120.1440">
    <property type="match status" value="1"/>
</dbReference>
<dbReference type="Proteomes" id="UP001501207">
    <property type="component" value="Unassembled WGS sequence"/>
</dbReference>
<gene>
    <name evidence="4" type="ORF">GCM10023143_12840</name>
</gene>
<dbReference type="Pfam" id="PF04773">
    <property type="entry name" value="FecR"/>
    <property type="match status" value="1"/>
</dbReference>
<proteinExistence type="predicted"/>
<keyword evidence="1" id="KW-0812">Transmembrane</keyword>
<evidence type="ECO:0000256" key="1">
    <source>
        <dbReference type="SAM" id="Phobius"/>
    </source>
</evidence>
<dbReference type="PANTHER" id="PTHR30273">
    <property type="entry name" value="PERIPLASMIC SIGNAL SENSOR AND SIGMA FACTOR ACTIVATOR FECR-RELATED"/>
    <property type="match status" value="1"/>
</dbReference>
<dbReference type="EMBL" id="BAABFN010000002">
    <property type="protein sequence ID" value="GAA4306735.1"/>
    <property type="molecule type" value="Genomic_DNA"/>
</dbReference>
<dbReference type="InterPro" id="IPR006860">
    <property type="entry name" value="FecR"/>
</dbReference>
<accession>A0ABP8FLP0</accession>
<evidence type="ECO:0000313" key="5">
    <source>
        <dbReference type="Proteomes" id="UP001501207"/>
    </source>
</evidence>
<sequence length="353" mass="39928">MSANSIWRLMARKDSGDITPAERETLERMLRENEPVGAAHAFLKRILGKKLTLAEQPRDEEAGWKSLEQRLHADAGPEAGHRLRRWVMAAAAAVLVTTGLWLYFSLASPDIAKKDFRASNEVSTQPGSRSKIVLPDGTKVWLNSGSNLSYNDFSRTGIREVTLKGEAFFEVVHDEAHPFVVHASELEIRDIGTAFEVKSYPGDTQFEATLIEGAIEITDPREPERKILLKPQEKITIPVGATLQEIKKHPQDDHEETTLYTIARIKPVHGGLFPETAWVQNTLVFDNEPFAELARKMERWYNVKISFSDTVISQTRFSGIIRNETIDQAMQAMQFSVPFRYHMEGNSIRISKK</sequence>
<evidence type="ECO:0008006" key="6">
    <source>
        <dbReference type="Google" id="ProtNLM"/>
    </source>
</evidence>
<dbReference type="PIRSF" id="PIRSF018266">
    <property type="entry name" value="FecR"/>
    <property type="match status" value="1"/>
</dbReference>
<dbReference type="Gene3D" id="3.55.50.30">
    <property type="match status" value="1"/>
</dbReference>
<dbReference type="RefSeq" id="WP_344977270.1">
    <property type="nucleotide sequence ID" value="NZ_BAABFN010000002.1"/>
</dbReference>
<feature type="transmembrane region" description="Helical" evidence="1">
    <location>
        <begin position="86"/>
        <end position="104"/>
    </location>
</feature>